<gene>
    <name evidence="1" type="ORF">KCU76_g18424</name>
</gene>
<dbReference type="EMBL" id="JAHFXF010001623">
    <property type="protein sequence ID" value="KAG9665463.1"/>
    <property type="molecule type" value="Genomic_DNA"/>
</dbReference>
<reference evidence="1" key="2">
    <citation type="submission" date="2021-08" db="EMBL/GenBank/DDBJ databases">
        <authorList>
            <person name="Gostincar C."/>
            <person name="Sun X."/>
            <person name="Song Z."/>
            <person name="Gunde-Cimerman N."/>
        </authorList>
    </citation>
    <scope>NUCLEOTIDE SEQUENCE</scope>
    <source>
        <strain evidence="1">EXF-9911</strain>
    </source>
</reference>
<name>A0A9P8IYS4_AURME</name>
<evidence type="ECO:0000313" key="2">
    <source>
        <dbReference type="Proteomes" id="UP000779574"/>
    </source>
</evidence>
<comment type="caution">
    <text evidence="1">The sequence shown here is derived from an EMBL/GenBank/DDBJ whole genome shotgun (WGS) entry which is preliminary data.</text>
</comment>
<reference evidence="1" key="1">
    <citation type="journal article" date="2021" name="J Fungi (Basel)">
        <title>Virulence traits and population genomics of the black yeast Aureobasidium melanogenum.</title>
        <authorList>
            <person name="Cernosa A."/>
            <person name="Sun X."/>
            <person name="Gostincar C."/>
            <person name="Fang C."/>
            <person name="Gunde-Cimerman N."/>
            <person name="Song Z."/>
        </authorList>
    </citation>
    <scope>NUCLEOTIDE SEQUENCE</scope>
    <source>
        <strain evidence="1">EXF-9911</strain>
    </source>
</reference>
<feature type="non-terminal residue" evidence="1">
    <location>
        <position position="102"/>
    </location>
</feature>
<accession>A0A9P8IYS4</accession>
<dbReference type="OrthoDB" id="10275975at2759"/>
<proteinExistence type="predicted"/>
<evidence type="ECO:0000313" key="1">
    <source>
        <dbReference type="EMBL" id="KAG9665463.1"/>
    </source>
</evidence>
<organism evidence="1 2">
    <name type="scientific">Aureobasidium melanogenum</name>
    <name type="common">Aureobasidium pullulans var. melanogenum</name>
    <dbReference type="NCBI Taxonomy" id="46634"/>
    <lineage>
        <taxon>Eukaryota</taxon>
        <taxon>Fungi</taxon>
        <taxon>Dikarya</taxon>
        <taxon>Ascomycota</taxon>
        <taxon>Pezizomycotina</taxon>
        <taxon>Dothideomycetes</taxon>
        <taxon>Dothideomycetidae</taxon>
        <taxon>Dothideales</taxon>
        <taxon>Saccotheciaceae</taxon>
        <taxon>Aureobasidium</taxon>
    </lineage>
</organism>
<dbReference type="Proteomes" id="UP000779574">
    <property type="component" value="Unassembled WGS sequence"/>
</dbReference>
<protein>
    <submittedName>
        <fullName evidence="1">Uncharacterized protein</fullName>
    </submittedName>
</protein>
<sequence>MTSMIHYINVFTSCKRIKISKRAWLIYDAEVLSRSLYVQQEKNVLDNISFITDQSRPHVRILPLHVVQVEPGSALLRVDLRRHASQETEKAYKYMFETRKNN</sequence>
<dbReference type="AlphaFoldDB" id="A0A9P8IYS4"/>